<dbReference type="FunFam" id="1.10.10.10:FF:000001">
    <property type="entry name" value="LysR family transcriptional regulator"/>
    <property type="match status" value="1"/>
</dbReference>
<accession>A0A7Y9ICH9</accession>
<evidence type="ECO:0000313" key="7">
    <source>
        <dbReference type="Proteomes" id="UP000569914"/>
    </source>
</evidence>
<dbReference type="PANTHER" id="PTHR30346:SF28">
    <property type="entry name" value="HTH-TYPE TRANSCRIPTIONAL REGULATOR CYNR"/>
    <property type="match status" value="1"/>
</dbReference>
<dbReference type="InterPro" id="IPR036388">
    <property type="entry name" value="WH-like_DNA-bd_sf"/>
</dbReference>
<feature type="domain" description="HTH lysR-type" evidence="5">
    <location>
        <begin position="1"/>
        <end position="58"/>
    </location>
</feature>
<dbReference type="Pfam" id="PF03466">
    <property type="entry name" value="LysR_substrate"/>
    <property type="match status" value="1"/>
</dbReference>
<evidence type="ECO:0000313" key="6">
    <source>
        <dbReference type="EMBL" id="NYE74167.1"/>
    </source>
</evidence>
<dbReference type="EMBL" id="JACCBU010000001">
    <property type="protein sequence ID" value="NYE74167.1"/>
    <property type="molecule type" value="Genomic_DNA"/>
</dbReference>
<evidence type="ECO:0000259" key="5">
    <source>
        <dbReference type="PROSITE" id="PS50931"/>
    </source>
</evidence>
<dbReference type="InterPro" id="IPR005119">
    <property type="entry name" value="LysR_subst-bd"/>
</dbReference>
<comment type="caution">
    <text evidence="6">The sequence shown here is derived from an EMBL/GenBank/DDBJ whole genome shotgun (WGS) entry which is preliminary data.</text>
</comment>
<dbReference type="CDD" id="cd08414">
    <property type="entry name" value="PBP2_LTTR_aromatics_like"/>
    <property type="match status" value="1"/>
</dbReference>
<dbReference type="GO" id="GO:0003700">
    <property type="term" value="F:DNA-binding transcription factor activity"/>
    <property type="evidence" value="ECO:0007669"/>
    <property type="project" value="InterPro"/>
</dbReference>
<dbReference type="GO" id="GO:0003677">
    <property type="term" value="F:DNA binding"/>
    <property type="evidence" value="ECO:0007669"/>
    <property type="project" value="UniProtKB-KW"/>
</dbReference>
<dbReference type="SUPFAM" id="SSF46785">
    <property type="entry name" value="Winged helix' DNA-binding domain"/>
    <property type="match status" value="1"/>
</dbReference>
<keyword evidence="2" id="KW-0805">Transcription regulation</keyword>
<reference evidence="6 7" key="1">
    <citation type="submission" date="2020-07" db="EMBL/GenBank/DDBJ databases">
        <title>Sequencing the genomes of 1000 actinobacteria strains.</title>
        <authorList>
            <person name="Klenk H.-P."/>
        </authorList>
    </citation>
    <scope>NUCLEOTIDE SEQUENCE [LARGE SCALE GENOMIC DNA]</scope>
    <source>
        <strain evidence="6 7">DSM 22083</strain>
    </source>
</reference>
<evidence type="ECO:0000256" key="3">
    <source>
        <dbReference type="ARBA" id="ARBA00023125"/>
    </source>
</evidence>
<dbReference type="SUPFAM" id="SSF53850">
    <property type="entry name" value="Periplasmic binding protein-like II"/>
    <property type="match status" value="1"/>
</dbReference>
<dbReference type="InterPro" id="IPR000847">
    <property type="entry name" value="LysR_HTH_N"/>
</dbReference>
<dbReference type="RefSeq" id="WP_179756277.1">
    <property type="nucleotide sequence ID" value="NZ_JACCBU010000001.1"/>
</dbReference>
<proteinExistence type="inferred from homology"/>
<comment type="similarity">
    <text evidence="1">Belongs to the LysR transcriptional regulatory family.</text>
</comment>
<dbReference type="Gene3D" id="3.40.190.10">
    <property type="entry name" value="Periplasmic binding protein-like II"/>
    <property type="match status" value="2"/>
</dbReference>
<evidence type="ECO:0000256" key="1">
    <source>
        <dbReference type="ARBA" id="ARBA00009437"/>
    </source>
</evidence>
<dbReference type="PRINTS" id="PR00039">
    <property type="entry name" value="HTHLYSR"/>
</dbReference>
<dbReference type="InterPro" id="IPR036390">
    <property type="entry name" value="WH_DNA-bd_sf"/>
</dbReference>
<protein>
    <submittedName>
        <fullName evidence="6">DNA-binding transcriptional LysR family regulator</fullName>
    </submittedName>
</protein>
<dbReference type="AlphaFoldDB" id="A0A7Y9ICH9"/>
<keyword evidence="3 6" id="KW-0238">DNA-binding</keyword>
<dbReference type="Pfam" id="PF00126">
    <property type="entry name" value="HTH_1"/>
    <property type="match status" value="1"/>
</dbReference>
<evidence type="ECO:0000256" key="4">
    <source>
        <dbReference type="ARBA" id="ARBA00023163"/>
    </source>
</evidence>
<evidence type="ECO:0000256" key="2">
    <source>
        <dbReference type="ARBA" id="ARBA00023015"/>
    </source>
</evidence>
<organism evidence="6 7">
    <name type="scientific">Microlunatus parietis</name>
    <dbReference type="NCBI Taxonomy" id="682979"/>
    <lineage>
        <taxon>Bacteria</taxon>
        <taxon>Bacillati</taxon>
        <taxon>Actinomycetota</taxon>
        <taxon>Actinomycetes</taxon>
        <taxon>Propionibacteriales</taxon>
        <taxon>Propionibacteriaceae</taxon>
        <taxon>Microlunatus</taxon>
    </lineage>
</organism>
<dbReference type="Gene3D" id="1.10.10.10">
    <property type="entry name" value="Winged helix-like DNA-binding domain superfamily/Winged helix DNA-binding domain"/>
    <property type="match status" value="1"/>
</dbReference>
<name>A0A7Y9ICH9_9ACTN</name>
<keyword evidence="4" id="KW-0804">Transcription</keyword>
<dbReference type="PROSITE" id="PS50931">
    <property type="entry name" value="HTH_LYSR"/>
    <property type="match status" value="1"/>
</dbReference>
<keyword evidence="7" id="KW-1185">Reference proteome</keyword>
<gene>
    <name evidence="6" type="ORF">BKA15_005496</name>
</gene>
<dbReference type="GO" id="GO:0032993">
    <property type="term" value="C:protein-DNA complex"/>
    <property type="evidence" value="ECO:0007669"/>
    <property type="project" value="TreeGrafter"/>
</dbReference>
<sequence length="300" mass="32668">MEIRQLRYFVAIAETGGFGRAARSLNIVQAAVSQDIQRLERELGLRLFDRSTRHVRLTAAGARLLPEAEAVLQAVDRTRRIAADLSSGRDGTIRLGVGRAFDRQVGDLLTRLNSELPDFRIEPVRATRADRLARVPTGDLDAAIVRDVRPPRELAAARLWTDQVLAVLPAAHSAAAQEAVPVAALADLALRLAPREANPPFHDLIMRVCDDAGLSPRLGEPFTTLQGMLHDVGSGEQSWTAFYPLDEPPDVPGVVVRPLAGVTVDTYLITRPDDESPAVRRLLDHLTSSPRVTDASGRPS</sequence>
<dbReference type="Proteomes" id="UP000569914">
    <property type="component" value="Unassembled WGS sequence"/>
</dbReference>
<dbReference type="PANTHER" id="PTHR30346">
    <property type="entry name" value="TRANSCRIPTIONAL DUAL REGULATOR HCAR-RELATED"/>
    <property type="match status" value="1"/>
</dbReference>